<feature type="repeat" description="ANK" evidence="3">
    <location>
        <begin position="45"/>
        <end position="77"/>
    </location>
</feature>
<evidence type="ECO:0000256" key="2">
    <source>
        <dbReference type="ARBA" id="ARBA00023043"/>
    </source>
</evidence>
<gene>
    <name evidence="4" type="ORF">CROE0942_LOCUS9959</name>
</gene>
<keyword evidence="2 3" id="KW-0040">ANK repeat</keyword>
<organism evidence="4">
    <name type="scientific">Cafeteria roenbergensis</name>
    <name type="common">Marine flagellate</name>
    <dbReference type="NCBI Taxonomy" id="33653"/>
    <lineage>
        <taxon>Eukaryota</taxon>
        <taxon>Sar</taxon>
        <taxon>Stramenopiles</taxon>
        <taxon>Bigyra</taxon>
        <taxon>Opalozoa</taxon>
        <taxon>Bicosoecida</taxon>
        <taxon>Cafeteriaceae</taxon>
        <taxon>Cafeteria</taxon>
    </lineage>
</organism>
<dbReference type="PANTHER" id="PTHR24171">
    <property type="entry name" value="ANKYRIN REPEAT DOMAIN-CONTAINING PROTEIN 39-RELATED"/>
    <property type="match status" value="1"/>
</dbReference>
<evidence type="ECO:0008006" key="5">
    <source>
        <dbReference type="Google" id="ProtNLM"/>
    </source>
</evidence>
<accession>A0A7S0K0I8</accession>
<evidence type="ECO:0000256" key="3">
    <source>
        <dbReference type="PROSITE-ProRule" id="PRU00023"/>
    </source>
</evidence>
<evidence type="ECO:0000256" key="1">
    <source>
        <dbReference type="ARBA" id="ARBA00022737"/>
    </source>
</evidence>
<keyword evidence="1" id="KW-0677">Repeat</keyword>
<name>A0A7S0K0I8_CAFRO</name>
<protein>
    <recommendedName>
        <fullName evidence="5">Ankyrin repeat domain-containing protein</fullName>
    </recommendedName>
</protein>
<feature type="repeat" description="ANK" evidence="3">
    <location>
        <begin position="9"/>
        <end position="41"/>
    </location>
</feature>
<dbReference type="InterPro" id="IPR002110">
    <property type="entry name" value="Ankyrin_rpt"/>
</dbReference>
<dbReference type="EMBL" id="HBET01014725">
    <property type="protein sequence ID" value="CAD8565581.1"/>
    <property type="molecule type" value="Transcribed_RNA"/>
</dbReference>
<dbReference type="Gene3D" id="1.25.40.20">
    <property type="entry name" value="Ankyrin repeat-containing domain"/>
    <property type="match status" value="1"/>
</dbReference>
<reference evidence="4" key="1">
    <citation type="submission" date="2021-01" db="EMBL/GenBank/DDBJ databases">
        <authorList>
            <person name="Corre E."/>
            <person name="Pelletier E."/>
            <person name="Niang G."/>
            <person name="Scheremetjew M."/>
            <person name="Finn R."/>
            <person name="Kale V."/>
            <person name="Holt S."/>
            <person name="Cochrane G."/>
            <person name="Meng A."/>
            <person name="Brown T."/>
            <person name="Cohen L."/>
        </authorList>
    </citation>
    <scope>NUCLEOTIDE SEQUENCE</scope>
    <source>
        <strain evidence="4">E4-10</strain>
    </source>
</reference>
<evidence type="ECO:0000313" key="4">
    <source>
        <dbReference type="EMBL" id="CAD8565581.1"/>
    </source>
</evidence>
<dbReference type="PROSITE" id="PS50088">
    <property type="entry name" value="ANK_REPEAT"/>
    <property type="match status" value="2"/>
</dbReference>
<dbReference type="InterPro" id="IPR036770">
    <property type="entry name" value="Ankyrin_rpt-contain_sf"/>
</dbReference>
<dbReference type="SUPFAM" id="SSF48403">
    <property type="entry name" value="Ankyrin repeat"/>
    <property type="match status" value="1"/>
</dbReference>
<dbReference type="Pfam" id="PF12796">
    <property type="entry name" value="Ank_2"/>
    <property type="match status" value="1"/>
</dbReference>
<dbReference type="PROSITE" id="PS50297">
    <property type="entry name" value="ANK_REP_REGION"/>
    <property type="match status" value="2"/>
</dbReference>
<proteinExistence type="predicted"/>
<sequence length="164" mass="16755">MRPNHTSGAGVTPLGAAALRGHTFVIHALLRRGAHCDVSTSAEAGRVSPLMLAAGAGRLRAVALLLERGSDASLRDVNGRTAWDRAAGHPRVQWLLAAHAAGAASGGALAAARAHPAAVHVRLDNSAAGDAPVMEGQREAVGVGSLLAPLQASEQSHARSRRTR</sequence>
<dbReference type="AlphaFoldDB" id="A0A7S0K0I8"/>
<dbReference type="SMART" id="SM00248">
    <property type="entry name" value="ANK"/>
    <property type="match status" value="2"/>
</dbReference>